<dbReference type="Gene3D" id="3.40.50.150">
    <property type="entry name" value="Vaccinia Virus protein VP39"/>
    <property type="match status" value="1"/>
</dbReference>
<evidence type="ECO:0000256" key="3">
    <source>
        <dbReference type="ARBA" id="ARBA00022679"/>
    </source>
</evidence>
<comment type="similarity">
    <text evidence="1">Belongs to the eukaryotic/archaeal PrmC-related family.</text>
</comment>
<dbReference type="InterPro" id="IPR029063">
    <property type="entry name" value="SAM-dependent_MTases_sf"/>
</dbReference>
<dbReference type="GO" id="GO:0035657">
    <property type="term" value="C:eRF1 methyltransferase complex"/>
    <property type="evidence" value="ECO:0007669"/>
    <property type="project" value="TreeGrafter"/>
</dbReference>
<evidence type="ECO:0000256" key="1">
    <source>
        <dbReference type="ARBA" id="ARBA00006149"/>
    </source>
</evidence>
<evidence type="ECO:0000256" key="4">
    <source>
        <dbReference type="ARBA" id="ARBA00022691"/>
    </source>
</evidence>
<dbReference type="EMBL" id="RIAR02000001">
    <property type="protein sequence ID" value="NSL85695.1"/>
    <property type="molecule type" value="Genomic_DNA"/>
</dbReference>
<evidence type="ECO:0000313" key="6">
    <source>
        <dbReference type="EMBL" id="NSL85695.1"/>
    </source>
</evidence>
<evidence type="ECO:0000259" key="5">
    <source>
        <dbReference type="Pfam" id="PF05175"/>
    </source>
</evidence>
<dbReference type="GO" id="GO:0003676">
    <property type="term" value="F:nucleic acid binding"/>
    <property type="evidence" value="ECO:0007669"/>
    <property type="project" value="InterPro"/>
</dbReference>
<keyword evidence="7" id="KW-1185">Reference proteome</keyword>
<dbReference type="SUPFAM" id="SSF53335">
    <property type="entry name" value="S-adenosyl-L-methionine-dependent methyltransferases"/>
    <property type="match status" value="1"/>
</dbReference>
<dbReference type="PANTHER" id="PTHR45875">
    <property type="entry name" value="METHYLTRANSFERASE N6AMT1"/>
    <property type="match status" value="1"/>
</dbReference>
<dbReference type="PANTHER" id="PTHR45875:SF1">
    <property type="entry name" value="METHYLTRANSFERASE N6AMT1"/>
    <property type="match status" value="1"/>
</dbReference>
<dbReference type="GO" id="GO:0032259">
    <property type="term" value="P:methylation"/>
    <property type="evidence" value="ECO:0007669"/>
    <property type="project" value="UniProtKB-KW"/>
</dbReference>
<dbReference type="PROSITE" id="PS00092">
    <property type="entry name" value="N6_MTASE"/>
    <property type="match status" value="1"/>
</dbReference>
<protein>
    <submittedName>
        <fullName evidence="6">Methyltransferase</fullName>
    </submittedName>
</protein>
<organism evidence="6 7">
    <name type="scientific">Chitinophaga solisilvae</name>
    <dbReference type="NCBI Taxonomy" id="1233460"/>
    <lineage>
        <taxon>Bacteria</taxon>
        <taxon>Pseudomonadati</taxon>
        <taxon>Bacteroidota</taxon>
        <taxon>Chitinophagia</taxon>
        <taxon>Chitinophagales</taxon>
        <taxon>Chitinophagaceae</taxon>
        <taxon>Chitinophaga</taxon>
    </lineage>
</organism>
<dbReference type="AlphaFoldDB" id="A0A3S1D693"/>
<keyword evidence="3" id="KW-0808">Transferase</keyword>
<dbReference type="InterPro" id="IPR002052">
    <property type="entry name" value="DNA_methylase_N6_adenine_CS"/>
</dbReference>
<dbReference type="CDD" id="cd02440">
    <property type="entry name" value="AdoMet_MTases"/>
    <property type="match status" value="1"/>
</dbReference>
<evidence type="ECO:0000313" key="7">
    <source>
        <dbReference type="Proteomes" id="UP000281028"/>
    </source>
</evidence>
<evidence type="ECO:0000256" key="2">
    <source>
        <dbReference type="ARBA" id="ARBA00022603"/>
    </source>
</evidence>
<name>A0A3S1D693_9BACT</name>
<dbReference type="InterPro" id="IPR052190">
    <property type="entry name" value="Euk-Arch_PrmC-MTase"/>
</dbReference>
<reference evidence="6" key="1">
    <citation type="submission" date="2020-05" db="EMBL/GenBank/DDBJ databases">
        <title>Chitinophaga laudate sp. nov., isolated from a tropical peat swamp.</title>
        <authorList>
            <person name="Goh C.B.S."/>
            <person name="Lee M.S."/>
            <person name="Parimannan S."/>
            <person name="Pasbakhsh P."/>
            <person name="Yule C.M."/>
            <person name="Rajandas H."/>
            <person name="Loke S."/>
            <person name="Croft L."/>
            <person name="Tan J.B.L."/>
        </authorList>
    </citation>
    <scope>NUCLEOTIDE SEQUENCE</scope>
    <source>
        <strain evidence="6">Mgbs1</strain>
    </source>
</reference>
<sequence>MQGSNRRTMFFVAEKQHMPAEKWEFEIVHARDVNTPAEVATALQDCQKNYGQHFFIPVLTDPFDYKEKDQVIPLQPEQLFFMDYTRPADIDQARILEIGLGSGILSMFCLHKGARHCTGLDINPRAKIFCGYNTLLNNLDHLLEIKDGNVADVFAPVAGNRFDFIYSNPPFEPTPPGMDYYFNSAAGIYGLTFVDALLKDVDQYLSDNGVFQMVTMAPGNEQDAFMLYELIEKHMPGSAVEVILDLQPITYDAFVDRFVSIFGEDAQSIQLMKDEAARNGVTHLHMLVLKYRKGVKGNIQTSRTHKTYETWSSPLGVTNTLYSSLAL</sequence>
<accession>A0A3S1D693</accession>
<gene>
    <name evidence="6" type="ORF">ECE50_002560</name>
</gene>
<feature type="domain" description="Methyltransferase small" evidence="5">
    <location>
        <begin position="92"/>
        <end position="173"/>
    </location>
</feature>
<dbReference type="GO" id="GO:0008757">
    <property type="term" value="F:S-adenosylmethionine-dependent methyltransferase activity"/>
    <property type="evidence" value="ECO:0007669"/>
    <property type="project" value="TreeGrafter"/>
</dbReference>
<dbReference type="Proteomes" id="UP000281028">
    <property type="component" value="Unassembled WGS sequence"/>
</dbReference>
<keyword evidence="4" id="KW-0949">S-adenosyl-L-methionine</keyword>
<dbReference type="OrthoDB" id="5383291at2"/>
<keyword evidence="2 6" id="KW-0489">Methyltransferase</keyword>
<proteinExistence type="inferred from homology"/>
<comment type="caution">
    <text evidence="6">The sequence shown here is derived from an EMBL/GenBank/DDBJ whole genome shotgun (WGS) entry which is preliminary data.</text>
</comment>
<dbReference type="Pfam" id="PF05175">
    <property type="entry name" value="MTS"/>
    <property type="match status" value="1"/>
</dbReference>
<dbReference type="InterPro" id="IPR007848">
    <property type="entry name" value="Small_mtfrase_dom"/>
</dbReference>
<dbReference type="GO" id="GO:0008170">
    <property type="term" value="F:N-methyltransferase activity"/>
    <property type="evidence" value="ECO:0007669"/>
    <property type="project" value="UniProtKB-ARBA"/>
</dbReference>
<dbReference type="GO" id="GO:0008276">
    <property type="term" value="F:protein methyltransferase activity"/>
    <property type="evidence" value="ECO:0007669"/>
    <property type="project" value="TreeGrafter"/>
</dbReference>